<feature type="region of interest" description="Disordered" evidence="1">
    <location>
        <begin position="1"/>
        <end position="21"/>
    </location>
</feature>
<dbReference type="Proteomes" id="UP000055854">
    <property type="component" value="Unassembled WGS sequence"/>
</dbReference>
<name>A0A109HMG5_XANCT</name>
<dbReference type="EMBL" id="LNTA01000081">
    <property type="protein sequence ID" value="KWV14815.1"/>
    <property type="molecule type" value="Genomic_DNA"/>
</dbReference>
<proteinExistence type="predicted"/>
<gene>
    <name evidence="2" type="ORF">ATB53_03455</name>
</gene>
<organism evidence="2 3">
    <name type="scientific">Xanthomonas campestris pv. translucens</name>
    <dbReference type="NCBI Taxonomy" id="343"/>
    <lineage>
        <taxon>Bacteria</taxon>
        <taxon>Pseudomonadati</taxon>
        <taxon>Pseudomonadota</taxon>
        <taxon>Gammaproteobacteria</taxon>
        <taxon>Lysobacterales</taxon>
        <taxon>Lysobacteraceae</taxon>
        <taxon>Xanthomonas</taxon>
        <taxon>Xanthomonas translucens group</taxon>
    </lineage>
</organism>
<accession>A0A109HMG5</accession>
<protein>
    <submittedName>
        <fullName evidence="2">Uncharacterized protein</fullName>
    </submittedName>
</protein>
<evidence type="ECO:0000256" key="1">
    <source>
        <dbReference type="SAM" id="MobiDB-lite"/>
    </source>
</evidence>
<evidence type="ECO:0000313" key="3">
    <source>
        <dbReference type="Proteomes" id="UP000055854"/>
    </source>
</evidence>
<reference evidence="2 3" key="1">
    <citation type="submission" date="2015-11" db="EMBL/GenBank/DDBJ databases">
        <title>Long Read and Single Molecule DNA Sequencing Simplifies Genome Assembly and TAL Effector Gene Analysis of Xanthomonas translucens.</title>
        <authorList>
            <person name="Peng Z."/>
            <person name="Hu Y."/>
            <person name="Xie J."/>
            <person name="Potnis N."/>
            <person name="Akhunova A."/>
            <person name="Jones J."/>
            <person name="Liu Z."/>
            <person name="White F."/>
            <person name="Liu S."/>
        </authorList>
    </citation>
    <scope>NUCLEOTIDE SEQUENCE [LARGE SCALE GENOMIC DNA]</scope>
    <source>
        <strain evidence="2 3">B1</strain>
    </source>
</reference>
<sequence length="198" mass="22202">MKDGGSVAEHEDREDDEMQASQSFRQALVVACKPTEAVDPAEAAFDDPASRKQHEPFLGFGKFHHVQIDSFFLSGLRRLLAGIALIRECHRHGVTGDVLYLLRQRAHVSTLLFVGRRDLHCKQMPERIHCHVHLAAFLALIAVVTGARAALTGDCSVRPSRMTALGWPCFPWAIRRMERRSLTMASKQPACSQRCVCW</sequence>
<evidence type="ECO:0000313" key="2">
    <source>
        <dbReference type="EMBL" id="KWV14815.1"/>
    </source>
</evidence>
<comment type="caution">
    <text evidence="2">The sequence shown here is derived from an EMBL/GenBank/DDBJ whole genome shotgun (WGS) entry which is preliminary data.</text>
</comment>
<dbReference type="AlphaFoldDB" id="A0A109HMG5"/>
<feature type="compositionally biased region" description="Basic and acidic residues" evidence="1">
    <location>
        <begin position="1"/>
        <end position="11"/>
    </location>
</feature>